<dbReference type="GeneID" id="92180672"/>
<dbReference type="EMBL" id="JBCAWK010000006">
    <property type="protein sequence ID" value="KAK8854675.1"/>
    <property type="molecule type" value="Genomic_DNA"/>
</dbReference>
<gene>
    <name evidence="2" type="ORF">IAR55_003414</name>
</gene>
<feature type="compositionally biased region" description="Polar residues" evidence="1">
    <location>
        <begin position="166"/>
        <end position="176"/>
    </location>
</feature>
<keyword evidence="3" id="KW-1185">Reference proteome</keyword>
<feature type="compositionally biased region" description="Polar residues" evidence="1">
    <location>
        <begin position="261"/>
        <end position="274"/>
    </location>
</feature>
<feature type="region of interest" description="Disordered" evidence="1">
    <location>
        <begin position="573"/>
        <end position="592"/>
    </location>
</feature>
<feature type="region of interest" description="Disordered" evidence="1">
    <location>
        <begin position="439"/>
        <end position="502"/>
    </location>
</feature>
<accession>A0AAW0YZD7</accession>
<evidence type="ECO:0000313" key="3">
    <source>
        <dbReference type="Proteomes" id="UP001388673"/>
    </source>
</evidence>
<feature type="compositionally biased region" description="Low complexity" evidence="1">
    <location>
        <begin position="477"/>
        <end position="486"/>
    </location>
</feature>
<feature type="compositionally biased region" description="Polar residues" evidence="1">
    <location>
        <begin position="293"/>
        <end position="303"/>
    </location>
</feature>
<feature type="compositionally biased region" description="Low complexity" evidence="1">
    <location>
        <begin position="191"/>
        <end position="213"/>
    </location>
</feature>
<protein>
    <submittedName>
        <fullName evidence="2">Uncharacterized protein</fullName>
    </submittedName>
</protein>
<proteinExistence type="predicted"/>
<name>A0AAW0YZD7_9TREE</name>
<comment type="caution">
    <text evidence="2">The sequence shown here is derived from an EMBL/GenBank/DDBJ whole genome shotgun (WGS) entry which is preliminary data.</text>
</comment>
<evidence type="ECO:0000256" key="1">
    <source>
        <dbReference type="SAM" id="MobiDB-lite"/>
    </source>
</evidence>
<feature type="region of interest" description="Disordered" evidence="1">
    <location>
        <begin position="60"/>
        <end position="303"/>
    </location>
</feature>
<feature type="compositionally biased region" description="Basic residues" evidence="1">
    <location>
        <begin position="8"/>
        <end position="18"/>
    </location>
</feature>
<dbReference type="RefSeq" id="XP_066802913.1">
    <property type="nucleotide sequence ID" value="XM_066946521.1"/>
</dbReference>
<feature type="compositionally biased region" description="Pro residues" evidence="1">
    <location>
        <begin position="464"/>
        <end position="476"/>
    </location>
</feature>
<feature type="region of interest" description="Disordered" evidence="1">
    <location>
        <begin position="1"/>
        <end position="45"/>
    </location>
</feature>
<feature type="compositionally biased region" description="Polar residues" evidence="1">
    <location>
        <begin position="487"/>
        <end position="502"/>
    </location>
</feature>
<feature type="compositionally biased region" description="Basic and acidic residues" evidence="1">
    <location>
        <begin position="444"/>
        <end position="462"/>
    </location>
</feature>
<feature type="region of interest" description="Disordered" evidence="1">
    <location>
        <begin position="532"/>
        <end position="555"/>
    </location>
</feature>
<dbReference type="Proteomes" id="UP001388673">
    <property type="component" value="Unassembled WGS sequence"/>
</dbReference>
<organism evidence="2 3">
    <name type="scientific">Kwoniella newhampshirensis</name>
    <dbReference type="NCBI Taxonomy" id="1651941"/>
    <lineage>
        <taxon>Eukaryota</taxon>
        <taxon>Fungi</taxon>
        <taxon>Dikarya</taxon>
        <taxon>Basidiomycota</taxon>
        <taxon>Agaricomycotina</taxon>
        <taxon>Tremellomycetes</taxon>
        <taxon>Tremellales</taxon>
        <taxon>Cryptococcaceae</taxon>
        <taxon>Kwoniella</taxon>
    </lineage>
</organism>
<evidence type="ECO:0000313" key="2">
    <source>
        <dbReference type="EMBL" id="KAK8854675.1"/>
    </source>
</evidence>
<sequence>MPFPLNHKTSKSKLRRRAPSPLDLSTNASSPIAPPLPTPPHTADAIAATGKAFNMFWRKKSSSGASGTASASTSASGSGTGASSSATGRTVEPPKPILKMNTEGQGSANIRFAGAGRHDSNNTNSPVNSPIRANFGGISGGSMNVNEQSTPRIRTHPPAPRVIVSSYDSYTPQQQAPPHHRMSSYDSSPLSTQPRVPSPQRRSSRPTSPSTTSFGTRVRATTEPTVHLYDRSSVSALPPQLPPTAEGFSTLALSTPPMPSHVTTPPTAYVSTFQSRAPPPPSPYRPTNERQRNSFSSSGNRNLPEQLPLINEFDLAFSAASGSLFPSDSRASMQTLPGKDVPMLNIIPATPQDQSDEFPGASKRTSSLGMVGRRGLEEAVKLEDMDEVPLTAIPTAMDVATEIPSIDVKLDFSPFEPLANLPDSDQPLGHEDSLAYAQEVEESSSDHEHDFDGDSFDHEHAPSDPLPPSPPFPSYPSLPSLDSYASMPSSGSEDSMPTSASMSSLVSFPDVEEALGSMLASLSDSSMASTAIKTPTKGQSMSTFSVSAPGGDRHKSQGLGLGLGMDIPDYPTVSSTAPLSPRRRAAPPAPLDLTRTKYDYSDETVCQSAPPVINHRIAFYKAAKAHPNSPSSGIFTSTSSISSSSSSTSTISLHEHSASSSGSASSSTTMGYHKSFRDSISLASEASDEDLCTASIISLTPIMRKGVTSTGSGGVMEEKEVLGEVIDMEQRQGLGLTGLGLGLGLEMGERRVEQEVEVGLAL</sequence>
<feature type="compositionally biased region" description="Low complexity" evidence="1">
    <location>
        <begin position="62"/>
        <end position="88"/>
    </location>
</feature>
<feature type="compositionally biased region" description="Polar residues" evidence="1">
    <location>
        <begin position="141"/>
        <end position="152"/>
    </location>
</feature>
<dbReference type="AlphaFoldDB" id="A0AAW0YZD7"/>
<reference evidence="2 3" key="1">
    <citation type="journal article" date="2024" name="bioRxiv">
        <title>Comparative genomics of Cryptococcus and Kwoniella reveals pathogenesis evolution and contrasting karyotype dynamics via intercentromeric recombination or chromosome fusion.</title>
        <authorList>
            <person name="Coelho M.A."/>
            <person name="David-Palma M."/>
            <person name="Shea T."/>
            <person name="Bowers K."/>
            <person name="McGinley-Smith S."/>
            <person name="Mohammad A.W."/>
            <person name="Gnirke A."/>
            <person name="Yurkov A.M."/>
            <person name="Nowrousian M."/>
            <person name="Sun S."/>
            <person name="Cuomo C.A."/>
            <person name="Heitman J."/>
        </authorList>
    </citation>
    <scope>NUCLEOTIDE SEQUENCE [LARGE SCALE GENOMIC DNA]</scope>
    <source>
        <strain evidence="2 3">CBS 13917</strain>
    </source>
</reference>
<feature type="compositionally biased region" description="Polar residues" evidence="1">
    <location>
        <begin position="532"/>
        <end position="546"/>
    </location>
</feature>
<dbReference type="KEGG" id="kne:92180672"/>